<dbReference type="EMBL" id="JACHWS010000001">
    <property type="protein sequence ID" value="MBB3035698.1"/>
    <property type="molecule type" value="Genomic_DNA"/>
</dbReference>
<evidence type="ECO:0008006" key="6">
    <source>
        <dbReference type="Google" id="ProtNLM"/>
    </source>
</evidence>
<dbReference type="AlphaFoldDB" id="A0A839RHI5"/>
<dbReference type="Proteomes" id="UP000567922">
    <property type="component" value="Unassembled WGS sequence"/>
</dbReference>
<evidence type="ECO:0000313" key="5">
    <source>
        <dbReference type="Proteomes" id="UP000567922"/>
    </source>
</evidence>
<name>A0A839RHI5_9ACTN</name>
<sequence>MRRRYPQIPLDSSVVVITGGARGIGRATAELLHDIGAIVWIGDIDFEQAQATADCLGPGAFAFPLDVTSRQSWAEFRETIIERHDYIDVLINNAGIMPAGGFLDEPDDDSFATLDINTMGLVLGMRAVLPTMIEHGRGHVINVASMAGKVPIPGLAVYNASKYAAVGLSAAVRAEFAGTGVSISTVLPCAVRTALSSGIPLGQGLPTVNPEDVAAAIVRNCATRKAEVAVPGYAIVWDALRAVVPEPLLRTAMRLLRADRVLTAVDDGQRAEYRSRMRQHVGAVTRGGRITS</sequence>
<gene>
    <name evidence="4" type="ORF">FHU29_000132</name>
</gene>
<dbReference type="Pfam" id="PF00106">
    <property type="entry name" value="adh_short"/>
    <property type="match status" value="1"/>
</dbReference>
<dbReference type="OrthoDB" id="9775296at2"/>
<dbReference type="PANTHER" id="PTHR24322:SF736">
    <property type="entry name" value="RETINOL DEHYDROGENASE 10"/>
    <property type="match status" value="1"/>
</dbReference>
<organism evidence="4 5">
    <name type="scientific">Hoyosella altamirensis</name>
    <dbReference type="NCBI Taxonomy" id="616997"/>
    <lineage>
        <taxon>Bacteria</taxon>
        <taxon>Bacillati</taxon>
        <taxon>Actinomycetota</taxon>
        <taxon>Actinomycetes</taxon>
        <taxon>Mycobacteriales</taxon>
        <taxon>Hoyosellaceae</taxon>
        <taxon>Hoyosella</taxon>
    </lineage>
</organism>
<dbReference type="PROSITE" id="PS00061">
    <property type="entry name" value="ADH_SHORT"/>
    <property type="match status" value="1"/>
</dbReference>
<evidence type="ECO:0000256" key="2">
    <source>
        <dbReference type="ARBA" id="ARBA00023002"/>
    </source>
</evidence>
<comment type="caution">
    <text evidence="4">The sequence shown here is derived from an EMBL/GenBank/DDBJ whole genome shotgun (WGS) entry which is preliminary data.</text>
</comment>
<evidence type="ECO:0000256" key="3">
    <source>
        <dbReference type="RuleBase" id="RU000363"/>
    </source>
</evidence>
<dbReference type="PRINTS" id="PR00081">
    <property type="entry name" value="GDHRDH"/>
</dbReference>
<accession>A0A839RHI5</accession>
<dbReference type="GO" id="GO:0016616">
    <property type="term" value="F:oxidoreductase activity, acting on the CH-OH group of donors, NAD or NADP as acceptor"/>
    <property type="evidence" value="ECO:0007669"/>
    <property type="project" value="TreeGrafter"/>
</dbReference>
<dbReference type="InterPro" id="IPR002347">
    <property type="entry name" value="SDR_fam"/>
</dbReference>
<dbReference type="CDD" id="cd05233">
    <property type="entry name" value="SDR_c"/>
    <property type="match status" value="1"/>
</dbReference>
<reference evidence="4 5" key="1">
    <citation type="submission" date="2020-08" db="EMBL/GenBank/DDBJ databases">
        <title>Sequencing the genomes of 1000 actinobacteria strains.</title>
        <authorList>
            <person name="Klenk H.-P."/>
        </authorList>
    </citation>
    <scope>NUCLEOTIDE SEQUENCE [LARGE SCALE GENOMIC DNA]</scope>
    <source>
        <strain evidence="4 5">DSM 45258</strain>
    </source>
</reference>
<evidence type="ECO:0000313" key="4">
    <source>
        <dbReference type="EMBL" id="MBB3035698.1"/>
    </source>
</evidence>
<evidence type="ECO:0000256" key="1">
    <source>
        <dbReference type="ARBA" id="ARBA00006484"/>
    </source>
</evidence>
<dbReference type="Gene3D" id="3.40.50.720">
    <property type="entry name" value="NAD(P)-binding Rossmann-like Domain"/>
    <property type="match status" value="1"/>
</dbReference>
<dbReference type="RefSeq" id="WP_064440699.1">
    <property type="nucleotide sequence ID" value="NZ_BDDI01000009.1"/>
</dbReference>
<dbReference type="InterPro" id="IPR036291">
    <property type="entry name" value="NAD(P)-bd_dom_sf"/>
</dbReference>
<dbReference type="InterPro" id="IPR020904">
    <property type="entry name" value="Sc_DH/Rdtase_CS"/>
</dbReference>
<keyword evidence="2" id="KW-0560">Oxidoreductase</keyword>
<dbReference type="PRINTS" id="PR00080">
    <property type="entry name" value="SDRFAMILY"/>
</dbReference>
<proteinExistence type="inferred from homology"/>
<dbReference type="SUPFAM" id="SSF51735">
    <property type="entry name" value="NAD(P)-binding Rossmann-fold domains"/>
    <property type="match status" value="1"/>
</dbReference>
<keyword evidence="5" id="KW-1185">Reference proteome</keyword>
<comment type="similarity">
    <text evidence="1 3">Belongs to the short-chain dehydrogenases/reductases (SDR) family.</text>
</comment>
<dbReference type="NCBIfam" id="NF005878">
    <property type="entry name" value="PRK07825.1"/>
    <property type="match status" value="1"/>
</dbReference>
<protein>
    <recommendedName>
        <fullName evidence="6">Short-chain dehydrogenase</fullName>
    </recommendedName>
</protein>
<dbReference type="PANTHER" id="PTHR24322">
    <property type="entry name" value="PKSB"/>
    <property type="match status" value="1"/>
</dbReference>